<protein>
    <submittedName>
        <fullName evidence="1">Polymer-forming cytoskeletal protein</fullName>
    </submittedName>
</protein>
<accession>A0A7C9QTM1</accession>
<evidence type="ECO:0000313" key="2">
    <source>
        <dbReference type="Proteomes" id="UP000480684"/>
    </source>
</evidence>
<dbReference type="RefSeq" id="WP_163678403.1">
    <property type="nucleotide sequence ID" value="NZ_JAAIYP010000036.1"/>
</dbReference>
<sequence>MTDVPPIARPNYFTGEALLTDDFVCEQRYHMDMLQALNLGLHTYGIASGLDVYWQAGVQSRQVRVGSGMAIDRLGREIVMTQPRVISLGDAAPGSMHFLTIRYHDTFAELSDDGGVLGYKRILQEPVIEYAAVLQDPGLNVLLAVVNMSSQGVINQLTYEAGGYERRYVGGRFGALSLVTEGSGILAASDPGTAMSVGATLAARREASGDGAYLEVGAARTLFAGMVAGMGAIGIGTEYPTADLDLGAIMTDGLGTITSNGVQMTLTRAITPPLQPGDMVMPLVPPGATPIRPRWAVVAAATSDPLVYTLVTAFDPPLTLPYRFGYARGTVARVSSPVGDPTSRPLDLLRVERTGQVGLGLRASPASGGGDGPSALTIQPDRRVGIGLTAGPVTQAQLEVGGLIHADALSVAGAVESGGLTVNGGIYAEGAVQAASFEGNGSKLKNLPILSYWTKVNPTASVSPIYFDGGAVGIQTAAPLASLTVGSGRAFVGSGLVSRSVDNSLVLIGNQTRFLSEVNVGDSIQVGALRLLRQMVAKVVSDTELELTEQFPVILQAAQFQVTGADGKANKGDGQVSSNGTRLLGKGTKFTQQVKSGSEICIQDFIPNGDKAVSTWRVAMVSGDTQLVLMQRPDQAQFPANLSAFMVQPSLMTMIQDNSETPANTQPSGDAPIPALLVISNGAAAAGQAVDGSMPANTVAINTPLSKVDSSYALQVTGAVDFSGSIVVDSLQTGTLTVTKTATIGQTLSVQGDTQVGGVITGGQGLTLTGDIQAQNAALKGGLTVQGNLSCQGGISAEGNLSGAQVGCGALSAGPLNVSPDGSISAFGAPFQVPQSFQASTDGILVVQAAPRNDDSIGMVRCELGSFTYLMSVLAFSQSSGFKVKSYPLPNTMTVPVRRNDSVKVVAEVASGGIAVTCIFTPLGVFGGMRTLSNVAPPPDLAALTSPGQQTRHAAAVSDDLANVLADAANMSAGDSLRDQLAQGIAKLTCAVSPDGVTPDALGAVVDTVTAMAHAKVTDAQRKALEEGIRAVLPGSGGPDGVKTLASALQAIGIPRDPSGRRLMMRALERVIGLPDAD</sequence>
<dbReference type="EMBL" id="JAAIYP010000036">
    <property type="protein sequence ID" value="NFV80340.1"/>
    <property type="molecule type" value="Genomic_DNA"/>
</dbReference>
<proteinExistence type="predicted"/>
<comment type="caution">
    <text evidence="1">The sequence shown here is derived from an EMBL/GenBank/DDBJ whole genome shotgun (WGS) entry which is preliminary data.</text>
</comment>
<dbReference type="AlphaFoldDB" id="A0A7C9QTM1"/>
<name>A0A7C9QTM1_9PROT</name>
<organism evidence="1 2">
    <name type="scientific">Magnetospirillum aberrantis SpK</name>
    <dbReference type="NCBI Taxonomy" id="908842"/>
    <lineage>
        <taxon>Bacteria</taxon>
        <taxon>Pseudomonadati</taxon>
        <taxon>Pseudomonadota</taxon>
        <taxon>Alphaproteobacteria</taxon>
        <taxon>Rhodospirillales</taxon>
        <taxon>Rhodospirillaceae</taxon>
        <taxon>Magnetospirillum</taxon>
    </lineage>
</organism>
<reference evidence="1 2" key="1">
    <citation type="submission" date="2020-02" db="EMBL/GenBank/DDBJ databases">
        <authorList>
            <person name="Dziuba M."/>
            <person name="Kuznetsov B."/>
            <person name="Mardanov A."/>
            <person name="Ravin N."/>
            <person name="Grouzdev D."/>
        </authorList>
    </citation>
    <scope>NUCLEOTIDE SEQUENCE [LARGE SCALE GENOMIC DNA]</scope>
    <source>
        <strain evidence="1 2">SpK</strain>
    </source>
</reference>
<evidence type="ECO:0000313" key="1">
    <source>
        <dbReference type="EMBL" id="NFV80340.1"/>
    </source>
</evidence>
<keyword evidence="2" id="KW-1185">Reference proteome</keyword>
<dbReference type="Proteomes" id="UP000480684">
    <property type="component" value="Unassembled WGS sequence"/>
</dbReference>
<gene>
    <name evidence="1" type="ORF">G4223_09470</name>
</gene>